<accession>J9GX28</accession>
<gene>
    <name evidence="1" type="ORF">EVA_06650</name>
</gene>
<sequence>MFRQQVYTNRNHFIQGGNTRLHLFRTISDFFIEKMKK</sequence>
<comment type="caution">
    <text evidence="1">The sequence shown here is derived from an EMBL/GenBank/DDBJ whole genome shotgun (WGS) entry which is preliminary data.</text>
</comment>
<dbReference type="AlphaFoldDB" id="J9GX28"/>
<evidence type="ECO:0000313" key="1">
    <source>
        <dbReference type="EMBL" id="EJX05245.1"/>
    </source>
</evidence>
<dbReference type="EMBL" id="AMCI01001536">
    <property type="protein sequence ID" value="EJX05245.1"/>
    <property type="molecule type" value="Genomic_DNA"/>
</dbReference>
<organism evidence="1">
    <name type="scientific">gut metagenome</name>
    <dbReference type="NCBI Taxonomy" id="749906"/>
    <lineage>
        <taxon>unclassified sequences</taxon>
        <taxon>metagenomes</taxon>
        <taxon>organismal metagenomes</taxon>
    </lineage>
</organism>
<protein>
    <submittedName>
        <fullName evidence="1">Uncharacterized protein</fullName>
    </submittedName>
</protein>
<name>J9GX28_9ZZZZ</name>
<reference evidence="1" key="1">
    <citation type="journal article" date="2012" name="PLoS ONE">
        <title>Gene sets for utilization of primary and secondary nutrition supplies in the distal gut of endangered iberian lynx.</title>
        <authorList>
            <person name="Alcaide M."/>
            <person name="Messina E."/>
            <person name="Richter M."/>
            <person name="Bargiela R."/>
            <person name="Peplies J."/>
            <person name="Huws S.A."/>
            <person name="Newbold C.J."/>
            <person name="Golyshin P.N."/>
            <person name="Simon M.A."/>
            <person name="Lopez G."/>
            <person name="Yakimov M.M."/>
            <person name="Ferrer M."/>
        </authorList>
    </citation>
    <scope>NUCLEOTIDE SEQUENCE</scope>
</reference>
<proteinExistence type="predicted"/>